<dbReference type="KEGG" id="uvi:66064309"/>
<dbReference type="Proteomes" id="UP000027002">
    <property type="component" value="Chromosome 3"/>
</dbReference>
<name>A0A8E5HQ30_USTVR</name>
<proteinExistence type="predicted"/>
<gene>
    <name evidence="2" type="ORF">UV8b_03531</name>
</gene>
<keyword evidence="3" id="KW-1185">Reference proteome</keyword>
<protein>
    <submittedName>
        <fullName evidence="2">Uncharacterized protein</fullName>
    </submittedName>
</protein>
<sequence>MSMLMLIDDAGVDVDADADADAAADAAAASCCQLLALTAAAHQARQQVLPPTWILSEVEPAVTTHAPSIWPIVPSSRRPRRLQSLNSAQHAPATFMVSSPQLPHRATSSRCQPSMCGQP</sequence>
<reference evidence="2" key="1">
    <citation type="submission" date="2020-03" db="EMBL/GenBank/DDBJ databases">
        <title>A mixture of massive structural variations and highly conserved coding sequences in Ustilaginoidea virens genome.</title>
        <authorList>
            <person name="Zhang K."/>
            <person name="Zhao Z."/>
            <person name="Zhang Z."/>
            <person name="Li Y."/>
            <person name="Hsiang T."/>
            <person name="Sun W."/>
        </authorList>
    </citation>
    <scope>NUCLEOTIDE SEQUENCE</scope>
    <source>
        <strain evidence="2">UV-8b</strain>
    </source>
</reference>
<evidence type="ECO:0000313" key="2">
    <source>
        <dbReference type="EMBL" id="QUC19290.1"/>
    </source>
</evidence>
<dbReference type="AlphaFoldDB" id="A0A8E5HQ30"/>
<dbReference type="EMBL" id="CP072755">
    <property type="protein sequence ID" value="QUC19290.1"/>
    <property type="molecule type" value="Genomic_DNA"/>
</dbReference>
<organism evidence="2 3">
    <name type="scientific">Ustilaginoidea virens</name>
    <name type="common">Rice false smut fungus</name>
    <name type="synonym">Villosiclava virens</name>
    <dbReference type="NCBI Taxonomy" id="1159556"/>
    <lineage>
        <taxon>Eukaryota</taxon>
        <taxon>Fungi</taxon>
        <taxon>Dikarya</taxon>
        <taxon>Ascomycota</taxon>
        <taxon>Pezizomycotina</taxon>
        <taxon>Sordariomycetes</taxon>
        <taxon>Hypocreomycetidae</taxon>
        <taxon>Hypocreales</taxon>
        <taxon>Clavicipitaceae</taxon>
        <taxon>Ustilaginoidea</taxon>
    </lineage>
</organism>
<evidence type="ECO:0000313" key="3">
    <source>
        <dbReference type="Proteomes" id="UP000027002"/>
    </source>
</evidence>
<dbReference type="RefSeq" id="XP_042996963.1">
    <property type="nucleotide sequence ID" value="XM_043141029.1"/>
</dbReference>
<accession>A0A8E5HQ30</accession>
<dbReference type="GeneID" id="66064309"/>
<evidence type="ECO:0000256" key="1">
    <source>
        <dbReference type="SAM" id="MobiDB-lite"/>
    </source>
</evidence>
<feature type="compositionally biased region" description="Polar residues" evidence="1">
    <location>
        <begin position="96"/>
        <end position="119"/>
    </location>
</feature>
<feature type="region of interest" description="Disordered" evidence="1">
    <location>
        <begin position="81"/>
        <end position="119"/>
    </location>
</feature>